<dbReference type="InterPro" id="IPR036388">
    <property type="entry name" value="WH-like_DNA-bd_sf"/>
</dbReference>
<dbReference type="Gene3D" id="1.20.120.530">
    <property type="entry name" value="GntR ligand-binding domain-like"/>
    <property type="match status" value="1"/>
</dbReference>
<dbReference type="InterPro" id="IPR036390">
    <property type="entry name" value="WH_DNA-bd_sf"/>
</dbReference>
<dbReference type="InterPro" id="IPR011711">
    <property type="entry name" value="GntR_C"/>
</dbReference>
<organism evidence="5 6">
    <name type="scientific">Nesterenkonia aethiopica</name>
    <dbReference type="NCBI Taxonomy" id="269144"/>
    <lineage>
        <taxon>Bacteria</taxon>
        <taxon>Bacillati</taxon>
        <taxon>Actinomycetota</taxon>
        <taxon>Actinomycetes</taxon>
        <taxon>Micrococcales</taxon>
        <taxon>Micrococcaceae</taxon>
        <taxon>Nesterenkonia</taxon>
    </lineage>
</organism>
<gene>
    <name evidence="5" type="ORF">GCM10010529_29160</name>
</gene>
<reference evidence="6" key="1">
    <citation type="journal article" date="2019" name="Int. J. Syst. Evol. Microbiol.">
        <title>The Global Catalogue of Microorganisms (GCM) 10K type strain sequencing project: providing services to taxonomists for standard genome sequencing and annotation.</title>
        <authorList>
            <consortium name="The Broad Institute Genomics Platform"/>
            <consortium name="The Broad Institute Genome Sequencing Center for Infectious Disease"/>
            <person name="Wu L."/>
            <person name="Ma J."/>
        </authorList>
    </citation>
    <scope>NUCLEOTIDE SEQUENCE [LARGE SCALE GENOMIC DNA]</scope>
    <source>
        <strain evidence="6">JCM 14309</strain>
    </source>
</reference>
<dbReference type="Pfam" id="PF07729">
    <property type="entry name" value="FCD"/>
    <property type="match status" value="1"/>
</dbReference>
<dbReference type="SUPFAM" id="SSF46785">
    <property type="entry name" value="Winged helix' DNA-binding domain"/>
    <property type="match status" value="1"/>
</dbReference>
<dbReference type="SMART" id="SM00345">
    <property type="entry name" value="HTH_GNTR"/>
    <property type="match status" value="1"/>
</dbReference>
<evidence type="ECO:0000256" key="1">
    <source>
        <dbReference type="ARBA" id="ARBA00023015"/>
    </source>
</evidence>
<dbReference type="PRINTS" id="PR00035">
    <property type="entry name" value="HTHGNTR"/>
</dbReference>
<dbReference type="SUPFAM" id="SSF48008">
    <property type="entry name" value="GntR ligand-binding domain-like"/>
    <property type="match status" value="1"/>
</dbReference>
<dbReference type="CDD" id="cd07377">
    <property type="entry name" value="WHTH_GntR"/>
    <property type="match status" value="1"/>
</dbReference>
<dbReference type="RefSeq" id="WP_070159092.1">
    <property type="nucleotide sequence ID" value="NZ_BAAAVT010000026.1"/>
</dbReference>
<dbReference type="SMART" id="SM00895">
    <property type="entry name" value="FCD"/>
    <property type="match status" value="1"/>
</dbReference>
<evidence type="ECO:0000256" key="3">
    <source>
        <dbReference type="ARBA" id="ARBA00023163"/>
    </source>
</evidence>
<dbReference type="PANTHER" id="PTHR43537:SF5">
    <property type="entry name" value="UXU OPERON TRANSCRIPTIONAL REGULATOR"/>
    <property type="match status" value="1"/>
</dbReference>
<proteinExistence type="predicted"/>
<keyword evidence="1" id="KW-0805">Transcription regulation</keyword>
<keyword evidence="6" id="KW-1185">Reference proteome</keyword>
<evidence type="ECO:0000259" key="4">
    <source>
        <dbReference type="PROSITE" id="PS50949"/>
    </source>
</evidence>
<dbReference type="Pfam" id="PF00392">
    <property type="entry name" value="GntR"/>
    <property type="match status" value="1"/>
</dbReference>
<sequence>MRELDGLSISSVTVAEQLSRRLISMIEDGELKAGDKLPNERALAESAEVSRTTVREALRDLELRGLITRTRGRGTVVRAVRRPDLHAGMLGSMETSHRVLREVMDLRAVVEPPMAERAADRALDSELPGLLHRVEQAEEELARPDPSVPLLFQLDMAFHSEIAKLTHNPMLTRLLNVTHDWMTPSEAGLHLPDEKLRTAVEAHRRIYEAIRRHDADEARRLMAEHLEEVAAHLDLQR</sequence>
<evidence type="ECO:0000313" key="5">
    <source>
        <dbReference type="EMBL" id="GAA3075612.1"/>
    </source>
</evidence>
<feature type="domain" description="HTH gntR-type" evidence="4">
    <location>
        <begin position="12"/>
        <end position="80"/>
    </location>
</feature>
<dbReference type="PANTHER" id="PTHR43537">
    <property type="entry name" value="TRANSCRIPTIONAL REGULATOR, GNTR FAMILY"/>
    <property type="match status" value="1"/>
</dbReference>
<dbReference type="EMBL" id="BAAAVT010000026">
    <property type="protein sequence ID" value="GAA3075612.1"/>
    <property type="molecule type" value="Genomic_DNA"/>
</dbReference>
<evidence type="ECO:0000313" key="6">
    <source>
        <dbReference type="Proteomes" id="UP001500236"/>
    </source>
</evidence>
<dbReference type="Gene3D" id="1.10.10.10">
    <property type="entry name" value="Winged helix-like DNA-binding domain superfamily/Winged helix DNA-binding domain"/>
    <property type="match status" value="1"/>
</dbReference>
<protein>
    <submittedName>
        <fullName evidence="5">FadR/GntR family transcriptional regulator</fullName>
    </submittedName>
</protein>
<name>A0ABP6M5U3_9MICC</name>
<dbReference type="InterPro" id="IPR008920">
    <property type="entry name" value="TF_FadR/GntR_C"/>
</dbReference>
<accession>A0ABP6M5U3</accession>
<keyword evidence="3" id="KW-0804">Transcription</keyword>
<evidence type="ECO:0000256" key="2">
    <source>
        <dbReference type="ARBA" id="ARBA00023125"/>
    </source>
</evidence>
<dbReference type="InterPro" id="IPR000524">
    <property type="entry name" value="Tscrpt_reg_HTH_GntR"/>
</dbReference>
<keyword evidence="2" id="KW-0238">DNA-binding</keyword>
<dbReference type="PROSITE" id="PS50949">
    <property type="entry name" value="HTH_GNTR"/>
    <property type="match status" value="1"/>
</dbReference>
<dbReference type="Proteomes" id="UP001500236">
    <property type="component" value="Unassembled WGS sequence"/>
</dbReference>
<comment type="caution">
    <text evidence="5">The sequence shown here is derived from an EMBL/GenBank/DDBJ whole genome shotgun (WGS) entry which is preliminary data.</text>
</comment>